<feature type="region of interest" description="Disordered" evidence="4">
    <location>
        <begin position="348"/>
        <end position="442"/>
    </location>
</feature>
<dbReference type="InterPro" id="IPR043129">
    <property type="entry name" value="ATPase_NBD"/>
</dbReference>
<evidence type="ECO:0000256" key="4">
    <source>
        <dbReference type="SAM" id="MobiDB-lite"/>
    </source>
</evidence>
<evidence type="ECO:0000313" key="7">
    <source>
        <dbReference type="Proteomes" id="UP000649753"/>
    </source>
</evidence>
<dbReference type="Pfam" id="PF00012">
    <property type="entry name" value="HSP70"/>
    <property type="match status" value="1"/>
</dbReference>
<gene>
    <name evidence="6" type="ORF">H4W31_006097</name>
</gene>
<organism evidence="6 7">
    <name type="scientific">Plantactinospora soyae</name>
    <dbReference type="NCBI Taxonomy" id="1544732"/>
    <lineage>
        <taxon>Bacteria</taxon>
        <taxon>Bacillati</taxon>
        <taxon>Actinomycetota</taxon>
        <taxon>Actinomycetes</taxon>
        <taxon>Micromonosporales</taxon>
        <taxon>Micromonosporaceae</taxon>
        <taxon>Plantactinospora</taxon>
    </lineage>
</organism>
<dbReference type="GO" id="GO:0005524">
    <property type="term" value="F:ATP binding"/>
    <property type="evidence" value="ECO:0007669"/>
    <property type="project" value="UniProtKB-KW"/>
</dbReference>
<keyword evidence="2" id="KW-0067">ATP-binding</keyword>
<dbReference type="PRINTS" id="PR00301">
    <property type="entry name" value="HEATSHOCK70"/>
</dbReference>
<keyword evidence="5" id="KW-0812">Transmembrane</keyword>
<keyword evidence="5" id="KW-1133">Transmembrane helix</keyword>
<feature type="transmembrane region" description="Helical" evidence="5">
    <location>
        <begin position="454"/>
        <end position="477"/>
    </location>
</feature>
<evidence type="ECO:0000256" key="2">
    <source>
        <dbReference type="ARBA" id="ARBA00022840"/>
    </source>
</evidence>
<dbReference type="SUPFAM" id="SSF53067">
    <property type="entry name" value="Actin-like ATPase domain"/>
    <property type="match status" value="2"/>
</dbReference>
<keyword evidence="3" id="KW-0143">Chaperone</keyword>
<dbReference type="RefSeq" id="WP_192769744.1">
    <property type="nucleotide sequence ID" value="NZ_JADBEB010000001.1"/>
</dbReference>
<dbReference type="AlphaFoldDB" id="A0A927M9S1"/>
<keyword evidence="1" id="KW-0547">Nucleotide-binding</keyword>
<evidence type="ECO:0000313" key="6">
    <source>
        <dbReference type="EMBL" id="MBE1490459.1"/>
    </source>
</evidence>
<keyword evidence="5" id="KW-0472">Membrane</keyword>
<feature type="compositionally biased region" description="Low complexity" evidence="4">
    <location>
        <begin position="427"/>
        <end position="442"/>
    </location>
</feature>
<name>A0A927M9S1_9ACTN</name>
<comment type="caution">
    <text evidence="6">The sequence shown here is derived from an EMBL/GenBank/DDBJ whole genome shotgun (WGS) entry which is preliminary data.</text>
</comment>
<protein>
    <submittedName>
        <fullName evidence="6">Molecular chaperone DnaK (HSP70)</fullName>
    </submittedName>
</protein>
<evidence type="ECO:0000256" key="1">
    <source>
        <dbReference type="ARBA" id="ARBA00022741"/>
    </source>
</evidence>
<sequence>MRLLAIDFGTSNTVAVVRNADGRSRPLLFDGTPLLPSAVCLDPAGALLVGRDAERAARGDPARFEPHPKRRIDDGVVLLGGREVPVTYLVAAVLRRIAVEAERQIGGVDEVRLTHPARWGEPRRSVLVAAALAAGLPPPRLVVEPVAAAAYYPTVLGAAMPPGRALAVYDLGGGTFDAAVVRRTVGGFDVLAELGLSDLGGLDFDQALVEHLGRGYAGTRTELWHGLVSPDDSQRRRQRALLYDDVRAAKELLSRMSSADVHLPALDIRAHVTREELESLIRRQLLQTVNCLARTIAAAGLEPADLVGIFLVGGSSRIPLAARLIHAELGIAASTLDQPETVVAEGALCHGTPHSPGQPADPAGRPSRHSGPGASAAEPGNPVAARWGGPAELGDPVAARPDGPALASGPEPGAVWSVAGPAGSSVGRTAPGSGRAAAAPTTPAGGFWYGTTGLVWTGSLAVLVAVALVVLVAVAGAG</sequence>
<dbReference type="GO" id="GO:0140662">
    <property type="term" value="F:ATP-dependent protein folding chaperone"/>
    <property type="evidence" value="ECO:0007669"/>
    <property type="project" value="InterPro"/>
</dbReference>
<proteinExistence type="predicted"/>
<dbReference type="PANTHER" id="PTHR45639">
    <property type="entry name" value="HSC70CB, ISOFORM G-RELATED"/>
    <property type="match status" value="1"/>
</dbReference>
<dbReference type="Proteomes" id="UP000649753">
    <property type="component" value="Unassembled WGS sequence"/>
</dbReference>
<accession>A0A927M9S1</accession>
<reference evidence="6" key="1">
    <citation type="submission" date="2020-10" db="EMBL/GenBank/DDBJ databases">
        <title>Sequencing the genomes of 1000 actinobacteria strains.</title>
        <authorList>
            <person name="Klenk H.-P."/>
        </authorList>
    </citation>
    <scope>NUCLEOTIDE SEQUENCE</scope>
    <source>
        <strain evidence="6">DSM 46832</strain>
    </source>
</reference>
<keyword evidence="7" id="KW-1185">Reference proteome</keyword>
<dbReference type="Gene3D" id="3.30.420.40">
    <property type="match status" value="2"/>
</dbReference>
<evidence type="ECO:0000256" key="3">
    <source>
        <dbReference type="ARBA" id="ARBA00023186"/>
    </source>
</evidence>
<dbReference type="InterPro" id="IPR013126">
    <property type="entry name" value="Hsp_70_fam"/>
</dbReference>
<evidence type="ECO:0000256" key="5">
    <source>
        <dbReference type="SAM" id="Phobius"/>
    </source>
</evidence>
<dbReference type="Gene3D" id="3.90.640.10">
    <property type="entry name" value="Actin, Chain A, domain 4"/>
    <property type="match status" value="1"/>
</dbReference>
<dbReference type="EMBL" id="JADBEB010000001">
    <property type="protein sequence ID" value="MBE1490459.1"/>
    <property type="molecule type" value="Genomic_DNA"/>
</dbReference>